<comment type="caution">
    <text evidence="2">The sequence shown here is derived from an EMBL/GenBank/DDBJ whole genome shotgun (WGS) entry which is preliminary data.</text>
</comment>
<dbReference type="EMBL" id="CAGS01000413">
    <property type="protein sequence ID" value="CCF85244.1"/>
    <property type="molecule type" value="Genomic_DNA"/>
</dbReference>
<evidence type="ECO:0000313" key="2">
    <source>
        <dbReference type="EMBL" id="CCF85244.1"/>
    </source>
</evidence>
<organism evidence="2 3">
    <name type="scientific">Nitrolancea hollandica Lb</name>
    <dbReference type="NCBI Taxonomy" id="1129897"/>
    <lineage>
        <taxon>Bacteria</taxon>
        <taxon>Pseudomonadati</taxon>
        <taxon>Thermomicrobiota</taxon>
        <taxon>Thermomicrobia</taxon>
        <taxon>Sphaerobacterales</taxon>
        <taxon>Sphaerobacterineae</taxon>
        <taxon>Sphaerobacteraceae</taxon>
        <taxon>Nitrolancea</taxon>
    </lineage>
</organism>
<dbReference type="AlphaFoldDB" id="I4EKN2"/>
<keyword evidence="1" id="KW-0472">Membrane</keyword>
<accession>I4EKN2</accession>
<keyword evidence="1" id="KW-1133">Transmembrane helix</keyword>
<feature type="transmembrane region" description="Helical" evidence="1">
    <location>
        <begin position="409"/>
        <end position="428"/>
    </location>
</feature>
<evidence type="ECO:0000256" key="1">
    <source>
        <dbReference type="SAM" id="Phobius"/>
    </source>
</evidence>
<keyword evidence="1" id="KW-0812">Transmembrane</keyword>
<evidence type="ECO:0008006" key="4">
    <source>
        <dbReference type="Google" id="ProtNLM"/>
    </source>
</evidence>
<evidence type="ECO:0000313" key="3">
    <source>
        <dbReference type="Proteomes" id="UP000004221"/>
    </source>
</evidence>
<proteinExistence type="predicted"/>
<protein>
    <recommendedName>
        <fullName evidence="4">SH3b domain-containing protein</fullName>
    </recommendedName>
</protein>
<keyword evidence="3" id="KW-1185">Reference proteome</keyword>
<sequence>MAALVLLPGCEIQRVLTRSLPETAGPISIATTVTQPFYSPSDGLDGLSLGIARDETTTIDETGRLKTGATAEIQYAPEVDPRFPEPGFHDWPAGQTWLNELTGQQVIGQSFTALYPNLDGITLRAANFGADLSPGEAALTDGPPVPVLVLPIDGKPVTTLPGGSRVRVEGSAEGWANVRLDDGQTGFIDLSRFAELPPPSRINDRDVIFTLYREPELTEVARVVINARDIHDLSHVTFRFPPIPNSATGRYRFTLTSPDSTPGNAVTFWYDPTDVYADGTRYEGDQSTGGDLVFKPSYEPGAPLYQGAIDTFAASGQSDAMDVRFSPVAGTAGRYLKLVVRTGQQPVSTYWSRLRPPGGLPLVVEGDATVPPGGLVFNVGYSSDFPLTTLGGQTISGAFHAARQDPGFFALYLVAVLTVLGWWGRSLIRRGAHGR</sequence>
<dbReference type="Gene3D" id="2.30.30.40">
    <property type="entry name" value="SH3 Domains"/>
    <property type="match status" value="1"/>
</dbReference>
<name>I4EKN2_9BACT</name>
<reference evidence="2 3" key="1">
    <citation type="journal article" date="2012" name="ISME J.">
        <title>Nitrification expanded: discovery, physiology and genomics of a nitrite-oxidizing bacterium from the phylum Chloroflexi.</title>
        <authorList>
            <person name="Sorokin D.Y."/>
            <person name="Lucker S."/>
            <person name="Vejmelkova D."/>
            <person name="Kostrikina N.A."/>
            <person name="Kleerebezem R."/>
            <person name="Rijpstra W.I."/>
            <person name="Damste J.S."/>
            <person name="Le Paslier D."/>
            <person name="Muyzer G."/>
            <person name="Wagner M."/>
            <person name="van Loosdrecht M.C."/>
            <person name="Daims H."/>
        </authorList>
    </citation>
    <scope>NUCLEOTIDE SEQUENCE [LARGE SCALE GENOMIC DNA]</scope>
    <source>
        <strain evidence="3">none</strain>
    </source>
</reference>
<dbReference type="Proteomes" id="UP000004221">
    <property type="component" value="Unassembled WGS sequence"/>
</dbReference>
<gene>
    <name evidence="2" type="ORF">NITHO_4700008</name>
</gene>